<dbReference type="STRING" id="448385.sce3287"/>
<dbReference type="Gene3D" id="1.10.287.130">
    <property type="match status" value="1"/>
</dbReference>
<evidence type="ECO:0000256" key="9">
    <source>
        <dbReference type="ARBA" id="ARBA00023012"/>
    </source>
</evidence>
<feature type="coiled-coil region" evidence="11">
    <location>
        <begin position="251"/>
        <end position="278"/>
    </location>
</feature>
<dbReference type="OrthoDB" id="9815202at2"/>
<evidence type="ECO:0000256" key="7">
    <source>
        <dbReference type="ARBA" id="ARBA00022777"/>
    </source>
</evidence>
<comment type="catalytic activity">
    <reaction evidence="1">
        <text>ATP + protein L-histidine = ADP + protein N-phospho-L-histidine.</text>
        <dbReference type="EC" id="2.7.13.3"/>
    </reaction>
</comment>
<evidence type="ECO:0000313" key="16">
    <source>
        <dbReference type="Proteomes" id="UP000002139"/>
    </source>
</evidence>
<evidence type="ECO:0000256" key="10">
    <source>
        <dbReference type="ARBA" id="ARBA00023136"/>
    </source>
</evidence>
<evidence type="ECO:0000259" key="13">
    <source>
        <dbReference type="PROSITE" id="PS50109"/>
    </source>
</evidence>
<dbReference type="Proteomes" id="UP000002139">
    <property type="component" value="Chromosome"/>
</dbReference>
<dbReference type="CDD" id="cd00075">
    <property type="entry name" value="HATPase"/>
    <property type="match status" value="1"/>
</dbReference>
<dbReference type="InterPro" id="IPR003660">
    <property type="entry name" value="HAMP_dom"/>
</dbReference>
<dbReference type="PROSITE" id="PS50885">
    <property type="entry name" value="HAMP"/>
    <property type="match status" value="1"/>
</dbReference>
<dbReference type="InterPro" id="IPR036890">
    <property type="entry name" value="HATPase_C_sf"/>
</dbReference>
<evidence type="ECO:0000259" key="14">
    <source>
        <dbReference type="PROSITE" id="PS50885"/>
    </source>
</evidence>
<keyword evidence="16" id="KW-1185">Reference proteome</keyword>
<keyword evidence="7 15" id="KW-0418">Kinase</keyword>
<keyword evidence="4" id="KW-0597">Phosphoprotein</keyword>
<feature type="domain" description="Histidine kinase" evidence="13">
    <location>
        <begin position="225"/>
        <end position="440"/>
    </location>
</feature>
<proteinExistence type="predicted"/>
<dbReference type="eggNOG" id="COG2205">
    <property type="taxonomic scope" value="Bacteria"/>
</dbReference>
<dbReference type="SUPFAM" id="SSF55874">
    <property type="entry name" value="ATPase domain of HSP90 chaperone/DNA topoisomerase II/histidine kinase"/>
    <property type="match status" value="1"/>
</dbReference>
<dbReference type="BioCyc" id="SCEL448385:SCE_RS16845-MONOMER"/>
<gene>
    <name evidence="15" type="ordered locus">sce3287</name>
</gene>
<evidence type="ECO:0000256" key="4">
    <source>
        <dbReference type="ARBA" id="ARBA00022553"/>
    </source>
</evidence>
<evidence type="ECO:0000256" key="1">
    <source>
        <dbReference type="ARBA" id="ARBA00000085"/>
    </source>
</evidence>
<evidence type="ECO:0000256" key="3">
    <source>
        <dbReference type="ARBA" id="ARBA00012438"/>
    </source>
</evidence>
<keyword evidence="10 12" id="KW-0472">Membrane</keyword>
<dbReference type="InterPro" id="IPR036097">
    <property type="entry name" value="HisK_dim/P_sf"/>
</dbReference>
<sequence>MSRSLADALVAGAVTVVLGALAGVGVGTAALLHEAEVRALDRALLAAAHEHAHPEAPGAWEVEHSRSPASVWVSIQSDPRVPADLAREALAAERPTAGDVGDLRLLVLPAEVEAERDGHGEHVLIAAAAPRVTLARSVGPFAAIYGALAAAAALTAALLLRRTVRRALAPLDRACAEAARVTALAGGDRLTEAGPAELRALLAAVNALLDRLGAAHRAQVRFTADAAHELRTPVTAMLGEIEVALRRSRGAEEYREVLDSVREEVERLRGLVEGLLALARVDAGQVEQGLEPAGAVALAEEAAARERPGLVRAGCAFELDAQGDADLRVHPALVEAALSNLLRNAAAYAAGAPVVLRVVPEPDRVVFQVDDRGPGVPPGERDAVFDRFTRTGEGRRRNRAGLGLGLPLAREVARRHGGECWLEAAPGGGCRAVLTLRRPAAGLGAPAPPETARRVP</sequence>
<dbReference type="SMART" id="SM00388">
    <property type="entry name" value="HisKA"/>
    <property type="match status" value="1"/>
</dbReference>
<dbReference type="EC" id="2.7.13.3" evidence="3"/>
<organism evidence="15 16">
    <name type="scientific">Sorangium cellulosum (strain So ce56)</name>
    <name type="common">Polyangium cellulosum (strain So ce56)</name>
    <dbReference type="NCBI Taxonomy" id="448385"/>
    <lineage>
        <taxon>Bacteria</taxon>
        <taxon>Pseudomonadati</taxon>
        <taxon>Myxococcota</taxon>
        <taxon>Polyangia</taxon>
        <taxon>Polyangiales</taxon>
        <taxon>Polyangiaceae</taxon>
        <taxon>Sorangium</taxon>
    </lineage>
</organism>
<dbReference type="SMART" id="SM00387">
    <property type="entry name" value="HATPase_c"/>
    <property type="match status" value="1"/>
</dbReference>
<evidence type="ECO:0000313" key="15">
    <source>
        <dbReference type="EMBL" id="CAN93446.1"/>
    </source>
</evidence>
<evidence type="ECO:0000256" key="5">
    <source>
        <dbReference type="ARBA" id="ARBA00022679"/>
    </source>
</evidence>
<evidence type="ECO:0000256" key="6">
    <source>
        <dbReference type="ARBA" id="ARBA00022692"/>
    </source>
</evidence>
<evidence type="ECO:0000256" key="8">
    <source>
        <dbReference type="ARBA" id="ARBA00022989"/>
    </source>
</evidence>
<dbReference type="FunFam" id="1.10.287.130:FF:000001">
    <property type="entry name" value="Two-component sensor histidine kinase"/>
    <property type="match status" value="1"/>
</dbReference>
<keyword evidence="11" id="KW-0175">Coiled coil</keyword>
<dbReference type="Gene3D" id="3.30.565.10">
    <property type="entry name" value="Histidine kinase-like ATPase, C-terminal domain"/>
    <property type="match status" value="1"/>
</dbReference>
<dbReference type="CDD" id="cd00082">
    <property type="entry name" value="HisKA"/>
    <property type="match status" value="1"/>
</dbReference>
<accession>A9GMJ2</accession>
<dbReference type="Pfam" id="PF02518">
    <property type="entry name" value="HATPase_c"/>
    <property type="match status" value="1"/>
</dbReference>
<dbReference type="PANTHER" id="PTHR45436">
    <property type="entry name" value="SENSOR HISTIDINE KINASE YKOH"/>
    <property type="match status" value="1"/>
</dbReference>
<keyword evidence="6 12" id="KW-0812">Transmembrane</keyword>
<dbReference type="HOGENOM" id="CLU_599778_0_0_7"/>
<dbReference type="InterPro" id="IPR050428">
    <property type="entry name" value="TCS_sensor_his_kinase"/>
</dbReference>
<keyword evidence="8 12" id="KW-1133">Transmembrane helix</keyword>
<dbReference type="GO" id="GO:0005886">
    <property type="term" value="C:plasma membrane"/>
    <property type="evidence" value="ECO:0007669"/>
    <property type="project" value="TreeGrafter"/>
</dbReference>
<dbReference type="InterPro" id="IPR003661">
    <property type="entry name" value="HisK_dim/P_dom"/>
</dbReference>
<dbReference type="PANTHER" id="PTHR45436:SF5">
    <property type="entry name" value="SENSOR HISTIDINE KINASE TRCS"/>
    <property type="match status" value="1"/>
</dbReference>
<name>A9GMJ2_SORC5</name>
<feature type="transmembrane region" description="Helical" evidence="12">
    <location>
        <begin position="141"/>
        <end position="160"/>
    </location>
</feature>
<dbReference type="PRINTS" id="PR00344">
    <property type="entry name" value="BCTRLSENSOR"/>
</dbReference>
<dbReference type="AlphaFoldDB" id="A9GMJ2"/>
<keyword evidence="5 15" id="KW-0808">Transferase</keyword>
<evidence type="ECO:0000256" key="12">
    <source>
        <dbReference type="SAM" id="Phobius"/>
    </source>
</evidence>
<dbReference type="InterPro" id="IPR003594">
    <property type="entry name" value="HATPase_dom"/>
</dbReference>
<reference evidence="15 16" key="1">
    <citation type="journal article" date="2007" name="Nat. Biotechnol.">
        <title>Complete genome sequence of the myxobacterium Sorangium cellulosum.</title>
        <authorList>
            <person name="Schneiker S."/>
            <person name="Perlova O."/>
            <person name="Kaiser O."/>
            <person name="Gerth K."/>
            <person name="Alici A."/>
            <person name="Altmeyer M.O."/>
            <person name="Bartels D."/>
            <person name="Bekel T."/>
            <person name="Beyer S."/>
            <person name="Bode E."/>
            <person name="Bode H.B."/>
            <person name="Bolten C.J."/>
            <person name="Choudhuri J.V."/>
            <person name="Doss S."/>
            <person name="Elnakady Y.A."/>
            <person name="Frank B."/>
            <person name="Gaigalat L."/>
            <person name="Goesmann A."/>
            <person name="Groeger C."/>
            <person name="Gross F."/>
            <person name="Jelsbak L."/>
            <person name="Jelsbak L."/>
            <person name="Kalinowski J."/>
            <person name="Kegler C."/>
            <person name="Knauber T."/>
            <person name="Konietzny S."/>
            <person name="Kopp M."/>
            <person name="Krause L."/>
            <person name="Krug D."/>
            <person name="Linke B."/>
            <person name="Mahmud T."/>
            <person name="Martinez-Arias R."/>
            <person name="McHardy A.C."/>
            <person name="Merai M."/>
            <person name="Meyer F."/>
            <person name="Mormann S."/>
            <person name="Munoz-Dorado J."/>
            <person name="Perez J."/>
            <person name="Pradella S."/>
            <person name="Rachid S."/>
            <person name="Raddatz G."/>
            <person name="Rosenau F."/>
            <person name="Rueckert C."/>
            <person name="Sasse F."/>
            <person name="Scharfe M."/>
            <person name="Schuster S.C."/>
            <person name="Suen G."/>
            <person name="Treuner-Lange A."/>
            <person name="Velicer G.J."/>
            <person name="Vorholter F.-J."/>
            <person name="Weissman K.J."/>
            <person name="Welch R.D."/>
            <person name="Wenzel S.C."/>
            <person name="Whitworth D.E."/>
            <person name="Wilhelm S."/>
            <person name="Wittmann C."/>
            <person name="Bloecker H."/>
            <person name="Puehler A."/>
            <person name="Mueller R."/>
        </authorList>
    </citation>
    <scope>NUCLEOTIDE SEQUENCE [LARGE SCALE GENOMIC DNA]</scope>
    <source>
        <strain evidence="16">So ce56</strain>
    </source>
</reference>
<dbReference type="SUPFAM" id="SSF47384">
    <property type="entry name" value="Homodimeric domain of signal transducing histidine kinase"/>
    <property type="match status" value="1"/>
</dbReference>
<dbReference type="GO" id="GO:0000155">
    <property type="term" value="F:phosphorelay sensor kinase activity"/>
    <property type="evidence" value="ECO:0007669"/>
    <property type="project" value="InterPro"/>
</dbReference>
<dbReference type="KEGG" id="scl:sce3287"/>
<dbReference type="Pfam" id="PF00512">
    <property type="entry name" value="HisKA"/>
    <property type="match status" value="1"/>
</dbReference>
<protein>
    <recommendedName>
        <fullName evidence="3">histidine kinase</fullName>
        <ecNumber evidence="3">2.7.13.3</ecNumber>
    </recommendedName>
</protein>
<evidence type="ECO:0000256" key="11">
    <source>
        <dbReference type="SAM" id="Coils"/>
    </source>
</evidence>
<dbReference type="PROSITE" id="PS50109">
    <property type="entry name" value="HIS_KIN"/>
    <property type="match status" value="1"/>
</dbReference>
<keyword evidence="9" id="KW-0902">Two-component regulatory system</keyword>
<dbReference type="InterPro" id="IPR004358">
    <property type="entry name" value="Sig_transdc_His_kin-like_C"/>
</dbReference>
<dbReference type="EMBL" id="AM746676">
    <property type="protein sequence ID" value="CAN93446.1"/>
    <property type="molecule type" value="Genomic_DNA"/>
</dbReference>
<evidence type="ECO:0000256" key="2">
    <source>
        <dbReference type="ARBA" id="ARBA00004370"/>
    </source>
</evidence>
<comment type="subcellular location">
    <subcellularLocation>
        <location evidence="2">Membrane</location>
    </subcellularLocation>
</comment>
<dbReference type="RefSeq" id="WP_012235918.1">
    <property type="nucleotide sequence ID" value="NC_010162.1"/>
</dbReference>
<feature type="domain" description="HAMP" evidence="14">
    <location>
        <begin position="165"/>
        <end position="217"/>
    </location>
</feature>
<dbReference type="InterPro" id="IPR005467">
    <property type="entry name" value="His_kinase_dom"/>
</dbReference>